<sequence>MSEAVKGSHPDPPADWKGRSLPITEYEHGWFRIYRLKHDPLFFSISNENRFDAPSEEFGVLYVAKDIQGSFIETLGRLPENRTLERAEIAARGLSMIVPKRPLLLVDLTGAGLARMGADARLTTDIENTYESPRRWSLSIHEHPSKPDGIVYLSRLDPSCFCAALFDRVKSELNVEKLGALTESIHAELLGELLDRYDFALRDPSPHGEPPAGPV</sequence>
<organism evidence="2 3">
    <name type="scientific">Chondromyces apiculatus DSM 436</name>
    <dbReference type="NCBI Taxonomy" id="1192034"/>
    <lineage>
        <taxon>Bacteria</taxon>
        <taxon>Pseudomonadati</taxon>
        <taxon>Myxococcota</taxon>
        <taxon>Polyangia</taxon>
        <taxon>Polyangiales</taxon>
        <taxon>Polyangiaceae</taxon>
        <taxon>Chondromyces</taxon>
    </lineage>
</organism>
<protein>
    <recommendedName>
        <fullName evidence="1">RES domain-containing protein</fullName>
    </recommendedName>
</protein>
<dbReference type="STRING" id="1192034.CAP_7831"/>
<dbReference type="InterPro" id="IPR014914">
    <property type="entry name" value="RES_dom"/>
</dbReference>
<evidence type="ECO:0000259" key="1">
    <source>
        <dbReference type="SMART" id="SM00953"/>
    </source>
</evidence>
<dbReference type="SMART" id="SM00953">
    <property type="entry name" value="RES"/>
    <property type="match status" value="1"/>
</dbReference>
<dbReference type="Proteomes" id="UP000019678">
    <property type="component" value="Unassembled WGS sequence"/>
</dbReference>
<dbReference type="RefSeq" id="WP_044248801.1">
    <property type="nucleotide sequence ID" value="NZ_ASRX01000072.1"/>
</dbReference>
<keyword evidence="3" id="KW-1185">Reference proteome</keyword>
<proteinExistence type="predicted"/>
<evidence type="ECO:0000313" key="3">
    <source>
        <dbReference type="Proteomes" id="UP000019678"/>
    </source>
</evidence>
<feature type="domain" description="RES" evidence="1">
    <location>
        <begin position="42"/>
        <end position="176"/>
    </location>
</feature>
<dbReference type="eggNOG" id="ENOG5030YPE">
    <property type="taxonomic scope" value="Bacteria"/>
</dbReference>
<dbReference type="OrthoDB" id="425502at2"/>
<dbReference type="EMBL" id="ASRX01000072">
    <property type="protein sequence ID" value="EYF01765.1"/>
    <property type="molecule type" value="Genomic_DNA"/>
</dbReference>
<gene>
    <name evidence="2" type="ORF">CAP_7831</name>
</gene>
<comment type="caution">
    <text evidence="2">The sequence shown here is derived from an EMBL/GenBank/DDBJ whole genome shotgun (WGS) entry which is preliminary data.</text>
</comment>
<evidence type="ECO:0000313" key="2">
    <source>
        <dbReference type="EMBL" id="EYF01765.1"/>
    </source>
</evidence>
<reference evidence="2 3" key="1">
    <citation type="submission" date="2013-05" db="EMBL/GenBank/DDBJ databases">
        <title>Genome assembly of Chondromyces apiculatus DSM 436.</title>
        <authorList>
            <person name="Sharma G."/>
            <person name="Khatri I."/>
            <person name="Kaur C."/>
            <person name="Mayilraj S."/>
            <person name="Subramanian S."/>
        </authorList>
    </citation>
    <scope>NUCLEOTIDE SEQUENCE [LARGE SCALE GENOMIC DNA]</scope>
    <source>
        <strain evidence="2 3">DSM 436</strain>
    </source>
</reference>
<accession>A0A017SYR5</accession>
<name>A0A017SYR5_9BACT</name>
<dbReference type="Pfam" id="PF08808">
    <property type="entry name" value="RES"/>
    <property type="match status" value="1"/>
</dbReference>
<dbReference type="AlphaFoldDB" id="A0A017SYR5"/>